<feature type="site" description="Part of a proton relay during catalysis" evidence="12">
    <location>
        <position position="112"/>
    </location>
</feature>
<name>A0A7G9GED4_9FIRM</name>
<proteinExistence type="inferred from homology"/>
<evidence type="ECO:0000256" key="7">
    <source>
        <dbReference type="ARBA" id="ARBA00022915"/>
    </source>
</evidence>
<reference evidence="16 17" key="1">
    <citation type="submission" date="2020-08" db="EMBL/GenBank/DDBJ databases">
        <authorList>
            <person name="Liu C."/>
            <person name="Sun Q."/>
        </authorList>
    </citation>
    <scope>NUCLEOTIDE SEQUENCE [LARGE SCALE GENOMIC DNA]</scope>
    <source>
        <strain evidence="16 17">NSJ-29</strain>
    </source>
</reference>
<keyword evidence="7 12" id="KW-0220">Diaminopimelate biosynthesis</keyword>
<evidence type="ECO:0000256" key="13">
    <source>
        <dbReference type="PIRNR" id="PIRNR001365"/>
    </source>
</evidence>
<dbReference type="EMBL" id="CP060635">
    <property type="protein sequence ID" value="QNM09166.1"/>
    <property type="molecule type" value="Genomic_DNA"/>
</dbReference>
<organism evidence="16 17">
    <name type="scientific">Wansuia hejianensis</name>
    <dbReference type="NCBI Taxonomy" id="2763667"/>
    <lineage>
        <taxon>Bacteria</taxon>
        <taxon>Bacillati</taxon>
        <taxon>Bacillota</taxon>
        <taxon>Clostridia</taxon>
        <taxon>Lachnospirales</taxon>
        <taxon>Lachnospiraceae</taxon>
        <taxon>Wansuia</taxon>
    </lineage>
</organism>
<keyword evidence="17" id="KW-1185">Reference proteome</keyword>
<dbReference type="NCBIfam" id="TIGR00674">
    <property type="entry name" value="dapA"/>
    <property type="match status" value="1"/>
</dbReference>
<feature type="site" description="Part of a proton relay during catalysis" evidence="12">
    <location>
        <position position="49"/>
    </location>
</feature>
<dbReference type="Proteomes" id="UP000515860">
    <property type="component" value="Chromosome"/>
</dbReference>
<dbReference type="AlphaFoldDB" id="A0A7G9GED4"/>
<dbReference type="GO" id="GO:0005829">
    <property type="term" value="C:cytosol"/>
    <property type="evidence" value="ECO:0007669"/>
    <property type="project" value="TreeGrafter"/>
</dbReference>
<feature type="binding site" evidence="12 15">
    <location>
        <position position="208"/>
    </location>
    <ligand>
        <name>pyruvate</name>
        <dbReference type="ChEBI" id="CHEBI:15361"/>
    </ligand>
</feature>
<evidence type="ECO:0000256" key="8">
    <source>
        <dbReference type="ARBA" id="ARBA00023154"/>
    </source>
</evidence>
<feature type="active site" description="Proton donor/acceptor" evidence="12 14">
    <location>
        <position position="138"/>
    </location>
</feature>
<comment type="function">
    <text evidence="1 12">Catalyzes the condensation of (S)-aspartate-beta-semialdehyde [(S)-ASA] and pyruvate to 4-hydroxy-tetrahydrodipicolinate (HTPA).</text>
</comment>
<dbReference type="GO" id="GO:0019877">
    <property type="term" value="P:diaminopimelate biosynthetic process"/>
    <property type="evidence" value="ECO:0007669"/>
    <property type="project" value="UniProtKB-UniRule"/>
</dbReference>
<comment type="pathway">
    <text evidence="2 12">Amino-acid biosynthesis; L-lysine biosynthesis via DAP pathway; (S)-tetrahydrodipicolinate from L-aspartate: step 3/4.</text>
</comment>
<dbReference type="PIRSF" id="PIRSF001365">
    <property type="entry name" value="DHDPS"/>
    <property type="match status" value="1"/>
</dbReference>
<evidence type="ECO:0000256" key="12">
    <source>
        <dbReference type="HAMAP-Rule" id="MF_00418"/>
    </source>
</evidence>
<evidence type="ECO:0000256" key="3">
    <source>
        <dbReference type="ARBA" id="ARBA00007592"/>
    </source>
</evidence>
<evidence type="ECO:0000313" key="17">
    <source>
        <dbReference type="Proteomes" id="UP000515860"/>
    </source>
</evidence>
<dbReference type="GO" id="GO:0009089">
    <property type="term" value="P:lysine biosynthetic process via diaminopimelate"/>
    <property type="evidence" value="ECO:0007669"/>
    <property type="project" value="UniProtKB-UniRule"/>
</dbReference>
<dbReference type="RefSeq" id="WP_249329128.1">
    <property type="nucleotide sequence ID" value="NZ_CP060635.1"/>
</dbReference>
<dbReference type="GO" id="GO:0008840">
    <property type="term" value="F:4-hydroxy-tetrahydrodipicolinate synthase activity"/>
    <property type="evidence" value="ECO:0007669"/>
    <property type="project" value="UniProtKB-UniRule"/>
</dbReference>
<comment type="catalytic activity">
    <reaction evidence="11 12">
        <text>L-aspartate 4-semialdehyde + pyruvate = (2S,4S)-4-hydroxy-2,3,4,5-tetrahydrodipicolinate + H2O + H(+)</text>
        <dbReference type="Rhea" id="RHEA:34171"/>
        <dbReference type="ChEBI" id="CHEBI:15361"/>
        <dbReference type="ChEBI" id="CHEBI:15377"/>
        <dbReference type="ChEBI" id="CHEBI:15378"/>
        <dbReference type="ChEBI" id="CHEBI:67139"/>
        <dbReference type="ChEBI" id="CHEBI:537519"/>
        <dbReference type="EC" id="4.3.3.7"/>
    </reaction>
</comment>
<evidence type="ECO:0000256" key="2">
    <source>
        <dbReference type="ARBA" id="ARBA00005120"/>
    </source>
</evidence>
<evidence type="ECO:0000256" key="11">
    <source>
        <dbReference type="ARBA" id="ARBA00047836"/>
    </source>
</evidence>
<evidence type="ECO:0000256" key="4">
    <source>
        <dbReference type="ARBA" id="ARBA00012086"/>
    </source>
</evidence>
<dbReference type="InterPro" id="IPR005263">
    <property type="entry name" value="DapA"/>
</dbReference>
<evidence type="ECO:0000313" key="16">
    <source>
        <dbReference type="EMBL" id="QNM09166.1"/>
    </source>
</evidence>
<evidence type="ECO:0000256" key="14">
    <source>
        <dbReference type="PIRSR" id="PIRSR001365-1"/>
    </source>
</evidence>
<dbReference type="SUPFAM" id="SSF51569">
    <property type="entry name" value="Aldolase"/>
    <property type="match status" value="1"/>
</dbReference>
<feature type="binding site" evidence="12 15">
    <location>
        <position position="50"/>
    </location>
    <ligand>
        <name>pyruvate</name>
        <dbReference type="ChEBI" id="CHEBI:15361"/>
    </ligand>
</feature>
<dbReference type="CDD" id="cd00950">
    <property type="entry name" value="DHDPS"/>
    <property type="match status" value="1"/>
</dbReference>
<dbReference type="EC" id="4.3.3.7" evidence="4 12"/>
<evidence type="ECO:0000256" key="15">
    <source>
        <dbReference type="PIRSR" id="PIRSR001365-2"/>
    </source>
</evidence>
<comment type="subunit">
    <text evidence="12">Homotetramer; dimer of dimers.</text>
</comment>
<dbReference type="PANTHER" id="PTHR12128:SF66">
    <property type="entry name" value="4-HYDROXY-2-OXOGLUTARATE ALDOLASE, MITOCHONDRIAL"/>
    <property type="match status" value="1"/>
</dbReference>
<gene>
    <name evidence="12" type="primary">dapA</name>
    <name evidence="16" type="ORF">H9Q79_02410</name>
</gene>
<dbReference type="HAMAP" id="MF_00418">
    <property type="entry name" value="DapA"/>
    <property type="match status" value="1"/>
</dbReference>
<comment type="similarity">
    <text evidence="3 12 13">Belongs to the DapA family.</text>
</comment>
<dbReference type="SMART" id="SM01130">
    <property type="entry name" value="DHDPS"/>
    <property type="match status" value="1"/>
</dbReference>
<evidence type="ECO:0000256" key="5">
    <source>
        <dbReference type="ARBA" id="ARBA00022490"/>
    </source>
</evidence>
<feature type="active site" description="Schiff-base intermediate with substrate" evidence="12 14">
    <location>
        <position position="166"/>
    </location>
</feature>
<evidence type="ECO:0000256" key="6">
    <source>
        <dbReference type="ARBA" id="ARBA00022605"/>
    </source>
</evidence>
<dbReference type="UniPathway" id="UPA00034">
    <property type="reaction ID" value="UER00017"/>
</dbReference>
<accession>A0A7G9GED4</accession>
<protein>
    <recommendedName>
        <fullName evidence="4 12">4-hydroxy-tetrahydrodipicolinate synthase</fullName>
        <shortName evidence="12">HTPA synthase</shortName>
        <ecNumber evidence="4 12">4.3.3.7</ecNumber>
    </recommendedName>
</protein>
<keyword evidence="5 12" id="KW-0963">Cytoplasm</keyword>
<dbReference type="Gene3D" id="3.20.20.70">
    <property type="entry name" value="Aldolase class I"/>
    <property type="match status" value="1"/>
</dbReference>
<comment type="caution">
    <text evidence="12">Was originally thought to be a dihydrodipicolinate synthase (DHDPS), catalyzing the condensation of (S)-aspartate-beta-semialdehyde [(S)-ASA] and pyruvate to dihydrodipicolinate (DHDP). However, it was shown in E.coli that the product of the enzymatic reaction is not dihydrodipicolinate but in fact (4S)-4-hydroxy-2,3,4,5-tetrahydro-(2S)-dipicolinic acid (HTPA), and that the consecutive dehydration reaction leading to DHDP is not spontaneous but catalyzed by DapB.</text>
</comment>
<keyword evidence="9 12" id="KW-0456">Lyase</keyword>
<dbReference type="PANTHER" id="PTHR12128">
    <property type="entry name" value="DIHYDRODIPICOLINATE SYNTHASE"/>
    <property type="match status" value="1"/>
</dbReference>
<dbReference type="KEGG" id="whj:H9Q79_02410"/>
<evidence type="ECO:0000256" key="10">
    <source>
        <dbReference type="ARBA" id="ARBA00023270"/>
    </source>
</evidence>
<evidence type="ECO:0000256" key="9">
    <source>
        <dbReference type="ARBA" id="ARBA00023239"/>
    </source>
</evidence>
<keyword evidence="8 12" id="KW-0457">Lysine biosynthesis</keyword>
<keyword evidence="6 12" id="KW-0028">Amino-acid biosynthesis</keyword>
<dbReference type="InterPro" id="IPR013785">
    <property type="entry name" value="Aldolase_TIM"/>
</dbReference>
<dbReference type="Pfam" id="PF00701">
    <property type="entry name" value="DHDPS"/>
    <property type="match status" value="1"/>
</dbReference>
<dbReference type="PROSITE" id="PS00665">
    <property type="entry name" value="DHDPS_1"/>
    <property type="match status" value="1"/>
</dbReference>
<dbReference type="PRINTS" id="PR00146">
    <property type="entry name" value="DHPICSNTHASE"/>
</dbReference>
<sequence>MNKKVIFRGVGTAMVTPMKEDGAVNYPVFRELLEMQVENKADAVVIAGTTGEGSTLSDQEHIELVKFAVHEIRGRIPVIAGAGSNNTAHAVYLSRECERAGADALLHVTPYYNKASQQGLYLHFKACAEVTSLPVILYNVPSRTGVNIYPATYKRLSEIDNITACKEASGNFSQLAKIASLCKDELTIYSGNDDQVTSALALGAQGVISVMSNILPAETHEICEAYFRGDSERSDSLQMKYLELIEALFMDVNPIPVKQAMRAMGYQVGGCRLPLCDMDPTNAERLYQVLKQYGLLRDGVRAGSVTVQRAKNAGHVIRSNV</sequence>
<dbReference type="InterPro" id="IPR020624">
    <property type="entry name" value="Schiff_base-form_aldolases_CS"/>
</dbReference>
<dbReference type="InterPro" id="IPR002220">
    <property type="entry name" value="DapA-like"/>
</dbReference>
<evidence type="ECO:0000256" key="1">
    <source>
        <dbReference type="ARBA" id="ARBA00003294"/>
    </source>
</evidence>
<comment type="subcellular location">
    <subcellularLocation>
        <location evidence="12">Cytoplasm</location>
    </subcellularLocation>
</comment>
<keyword evidence="10 12" id="KW-0704">Schiff base</keyword>